<name>A0ABP0TGF8_9BRYO</name>
<keyword evidence="2" id="KW-1185">Reference proteome</keyword>
<evidence type="ECO:0000313" key="1">
    <source>
        <dbReference type="EMBL" id="CAK9195668.1"/>
    </source>
</evidence>
<reference evidence="1" key="1">
    <citation type="submission" date="2024-02" db="EMBL/GenBank/DDBJ databases">
        <authorList>
            <consortium name="ELIXIR-Norway"/>
            <consortium name="Elixir Norway"/>
        </authorList>
    </citation>
    <scope>NUCLEOTIDE SEQUENCE</scope>
</reference>
<accession>A0ABP0TGF8</accession>
<dbReference type="EMBL" id="OZ019903">
    <property type="protein sequence ID" value="CAK9195668.1"/>
    <property type="molecule type" value="Genomic_DNA"/>
</dbReference>
<proteinExistence type="predicted"/>
<sequence length="283" mass="30809">MGPAAVGTNNEYATLLGSLSGQPIDQESLNISDIQKLIHQIVYVNSCPPSSQPGGFSMFQLGVMPGSSFKGNRWVSHLCSQQQLVQPAAQKPSLMGTHQMQSLTPDIVLQNNQPVLHQAVHQLQQQQVGVLQQQPLEQQQPSLQKQQTHPQEATSQQQQFYHKLHVSCTERVDERKSVYRYKLLTDSCNLSISCSKLSSSNSVMKHRLTCSGPSIYAFPAPAFAAALPPSSSEYFDSKAPSDYCGPATNSETTGFSVQLATRFTSFPGAAVTGNSHGSTKFHS</sequence>
<dbReference type="Proteomes" id="UP001497512">
    <property type="component" value="Chromosome 11"/>
</dbReference>
<protein>
    <submittedName>
        <fullName evidence="1">Uncharacterized protein</fullName>
    </submittedName>
</protein>
<gene>
    <name evidence="1" type="ORF">CSSPTR1EN2_LOCUS3058</name>
</gene>
<evidence type="ECO:0000313" key="2">
    <source>
        <dbReference type="Proteomes" id="UP001497512"/>
    </source>
</evidence>
<organism evidence="1 2">
    <name type="scientific">Sphagnum troendelagicum</name>
    <dbReference type="NCBI Taxonomy" id="128251"/>
    <lineage>
        <taxon>Eukaryota</taxon>
        <taxon>Viridiplantae</taxon>
        <taxon>Streptophyta</taxon>
        <taxon>Embryophyta</taxon>
        <taxon>Bryophyta</taxon>
        <taxon>Sphagnophytina</taxon>
        <taxon>Sphagnopsida</taxon>
        <taxon>Sphagnales</taxon>
        <taxon>Sphagnaceae</taxon>
        <taxon>Sphagnum</taxon>
    </lineage>
</organism>